<evidence type="ECO:0000313" key="1">
    <source>
        <dbReference type="EMBL" id="KAI4831611.1"/>
    </source>
</evidence>
<feature type="non-terminal residue" evidence="1">
    <location>
        <position position="1"/>
    </location>
</feature>
<protein>
    <submittedName>
        <fullName evidence="1">Uncharacterized protein</fullName>
    </submittedName>
</protein>
<comment type="caution">
    <text evidence="1">The sequence shown here is derived from an EMBL/GenBank/DDBJ whole genome shotgun (WGS) entry which is preliminary data.</text>
</comment>
<sequence length="71" mass="7674">AIGMQGPGCFSEPDKSYLQRSSTGVLCHRSVIRRLRSRGLFASRSQAGPVLGGRQQKQGPRVTGTHKVDHA</sequence>
<name>A0ACB9XWQ0_CHAAC</name>
<evidence type="ECO:0000313" key="2">
    <source>
        <dbReference type="Proteomes" id="UP001057452"/>
    </source>
</evidence>
<reference evidence="1" key="1">
    <citation type="submission" date="2022-05" db="EMBL/GenBank/DDBJ databases">
        <title>Chromosome-level genome of Chaenocephalus aceratus.</title>
        <authorList>
            <person name="Park H."/>
        </authorList>
    </citation>
    <scope>NUCLEOTIDE SEQUENCE</scope>
    <source>
        <strain evidence="1">KU_202001</strain>
    </source>
</reference>
<feature type="non-terminal residue" evidence="1">
    <location>
        <position position="71"/>
    </location>
</feature>
<dbReference type="EMBL" id="CM043786">
    <property type="protein sequence ID" value="KAI4831611.1"/>
    <property type="molecule type" value="Genomic_DNA"/>
</dbReference>
<organism evidence="1 2">
    <name type="scientific">Chaenocephalus aceratus</name>
    <name type="common">Blackfin icefish</name>
    <name type="synonym">Chaenichthys aceratus</name>
    <dbReference type="NCBI Taxonomy" id="36190"/>
    <lineage>
        <taxon>Eukaryota</taxon>
        <taxon>Metazoa</taxon>
        <taxon>Chordata</taxon>
        <taxon>Craniata</taxon>
        <taxon>Vertebrata</taxon>
        <taxon>Euteleostomi</taxon>
        <taxon>Actinopterygii</taxon>
        <taxon>Neopterygii</taxon>
        <taxon>Teleostei</taxon>
        <taxon>Neoteleostei</taxon>
        <taxon>Acanthomorphata</taxon>
        <taxon>Eupercaria</taxon>
        <taxon>Perciformes</taxon>
        <taxon>Notothenioidei</taxon>
        <taxon>Channichthyidae</taxon>
        <taxon>Chaenocephalus</taxon>
    </lineage>
</organism>
<accession>A0ACB9XWQ0</accession>
<gene>
    <name evidence="1" type="ORF">KUCAC02_001147</name>
</gene>
<keyword evidence="2" id="KW-1185">Reference proteome</keyword>
<dbReference type="Proteomes" id="UP001057452">
    <property type="component" value="Chromosome 2"/>
</dbReference>
<proteinExistence type="predicted"/>